<reference evidence="4 5" key="1">
    <citation type="journal article" date="2008" name="Nature">
        <title>The genome of the model beetle and pest Tribolium castaneum.</title>
        <authorList>
            <consortium name="Tribolium Genome Sequencing Consortium"/>
            <person name="Richards S."/>
            <person name="Gibbs R.A."/>
            <person name="Weinstock G.M."/>
            <person name="Brown S.J."/>
            <person name="Denell R."/>
            <person name="Beeman R.W."/>
            <person name="Gibbs R."/>
            <person name="Beeman R.W."/>
            <person name="Brown S.J."/>
            <person name="Bucher G."/>
            <person name="Friedrich M."/>
            <person name="Grimmelikhuijzen C.J."/>
            <person name="Klingler M."/>
            <person name="Lorenzen M."/>
            <person name="Richards S."/>
            <person name="Roth S."/>
            <person name="Schroder R."/>
            <person name="Tautz D."/>
            <person name="Zdobnov E.M."/>
            <person name="Muzny D."/>
            <person name="Gibbs R.A."/>
            <person name="Weinstock G.M."/>
            <person name="Attaway T."/>
            <person name="Bell S."/>
            <person name="Buhay C.J."/>
            <person name="Chandrabose M.N."/>
            <person name="Chavez D."/>
            <person name="Clerk-Blankenburg K.P."/>
            <person name="Cree A."/>
            <person name="Dao M."/>
            <person name="Davis C."/>
            <person name="Chacko J."/>
            <person name="Dinh H."/>
            <person name="Dugan-Rocha S."/>
            <person name="Fowler G."/>
            <person name="Garner T.T."/>
            <person name="Garnes J."/>
            <person name="Gnirke A."/>
            <person name="Hawes A."/>
            <person name="Hernandez J."/>
            <person name="Hines S."/>
            <person name="Holder M."/>
            <person name="Hume J."/>
            <person name="Jhangiani S.N."/>
            <person name="Joshi V."/>
            <person name="Khan Z.M."/>
            <person name="Jackson L."/>
            <person name="Kovar C."/>
            <person name="Kowis A."/>
            <person name="Lee S."/>
            <person name="Lewis L.R."/>
            <person name="Margolis J."/>
            <person name="Morgan M."/>
            <person name="Nazareth L.V."/>
            <person name="Nguyen N."/>
            <person name="Okwuonu G."/>
            <person name="Parker D."/>
            <person name="Richards S."/>
            <person name="Ruiz S.J."/>
            <person name="Santibanez J."/>
            <person name="Savard J."/>
            <person name="Scherer S.E."/>
            <person name="Schneider B."/>
            <person name="Sodergren E."/>
            <person name="Tautz D."/>
            <person name="Vattahil S."/>
            <person name="Villasana D."/>
            <person name="White C.S."/>
            <person name="Wright R."/>
            <person name="Park Y."/>
            <person name="Beeman R.W."/>
            <person name="Lord J."/>
            <person name="Oppert B."/>
            <person name="Lorenzen M."/>
            <person name="Brown S."/>
            <person name="Wang L."/>
            <person name="Savard J."/>
            <person name="Tautz D."/>
            <person name="Richards S."/>
            <person name="Weinstock G."/>
            <person name="Gibbs R.A."/>
            <person name="Liu Y."/>
            <person name="Worley K."/>
            <person name="Weinstock G."/>
            <person name="Elsik C.G."/>
            <person name="Reese J.T."/>
            <person name="Elhaik E."/>
            <person name="Landan G."/>
            <person name="Graur D."/>
            <person name="Arensburger P."/>
            <person name="Atkinson P."/>
            <person name="Beeman R.W."/>
            <person name="Beidler J."/>
            <person name="Brown S.J."/>
            <person name="Demuth J.P."/>
            <person name="Drury D.W."/>
            <person name="Du Y.Z."/>
            <person name="Fujiwara H."/>
            <person name="Lorenzen M."/>
            <person name="Maselli V."/>
            <person name="Osanai M."/>
            <person name="Park Y."/>
            <person name="Robertson H.M."/>
            <person name="Tu Z."/>
            <person name="Wang J.J."/>
            <person name="Wang S."/>
            <person name="Richards S."/>
            <person name="Song H."/>
            <person name="Zhang L."/>
            <person name="Sodergren E."/>
            <person name="Werner D."/>
            <person name="Stanke M."/>
            <person name="Morgenstern B."/>
            <person name="Solovyev V."/>
            <person name="Kosarev P."/>
            <person name="Brown G."/>
            <person name="Chen H.C."/>
            <person name="Ermolaeva O."/>
            <person name="Hlavina W."/>
            <person name="Kapustin Y."/>
            <person name="Kiryutin B."/>
            <person name="Kitts P."/>
            <person name="Maglott D."/>
            <person name="Pruitt K."/>
            <person name="Sapojnikov V."/>
            <person name="Souvorov A."/>
            <person name="Mackey A.J."/>
            <person name="Waterhouse R.M."/>
            <person name="Wyder S."/>
            <person name="Zdobnov E.M."/>
            <person name="Zdobnov E.M."/>
            <person name="Wyder S."/>
            <person name="Kriventseva E.V."/>
            <person name="Kadowaki T."/>
            <person name="Bork P."/>
            <person name="Aranda M."/>
            <person name="Bao R."/>
            <person name="Beermann A."/>
            <person name="Berns N."/>
            <person name="Bolognesi R."/>
            <person name="Bonneton F."/>
            <person name="Bopp D."/>
            <person name="Brown S.J."/>
            <person name="Bucher G."/>
            <person name="Butts T."/>
            <person name="Chaumot A."/>
            <person name="Denell R.E."/>
            <person name="Ferrier D.E."/>
            <person name="Friedrich M."/>
            <person name="Gordon C.M."/>
            <person name="Jindra M."/>
            <person name="Klingler M."/>
            <person name="Lan Q."/>
            <person name="Lattorff H.M."/>
            <person name="Laudet V."/>
            <person name="von Levetsow C."/>
            <person name="Liu Z."/>
            <person name="Lutz R."/>
            <person name="Lynch J.A."/>
            <person name="da Fonseca R.N."/>
            <person name="Posnien N."/>
            <person name="Reuter R."/>
            <person name="Roth S."/>
            <person name="Savard J."/>
            <person name="Schinko J.B."/>
            <person name="Schmitt C."/>
            <person name="Schoppmeier M."/>
            <person name="Schroder R."/>
            <person name="Shippy T.D."/>
            <person name="Simonnet F."/>
            <person name="Marques-Souza H."/>
            <person name="Tautz D."/>
            <person name="Tomoyasu Y."/>
            <person name="Trauner J."/>
            <person name="Van der Zee M."/>
            <person name="Vervoort M."/>
            <person name="Wittkopp N."/>
            <person name="Wimmer E.A."/>
            <person name="Yang X."/>
            <person name="Jones A.K."/>
            <person name="Sattelle D.B."/>
            <person name="Ebert P.R."/>
            <person name="Nelson D."/>
            <person name="Scott J.G."/>
            <person name="Beeman R.W."/>
            <person name="Muthukrishnan S."/>
            <person name="Kramer K.J."/>
            <person name="Arakane Y."/>
            <person name="Beeman R.W."/>
            <person name="Zhu Q."/>
            <person name="Hogenkamp D."/>
            <person name="Dixit R."/>
            <person name="Oppert B."/>
            <person name="Jiang H."/>
            <person name="Zou Z."/>
            <person name="Marshall J."/>
            <person name="Elpidina E."/>
            <person name="Vinokurov K."/>
            <person name="Oppert C."/>
            <person name="Zou Z."/>
            <person name="Evans J."/>
            <person name="Lu Z."/>
            <person name="Zhao P."/>
            <person name="Sumathipala N."/>
            <person name="Altincicek B."/>
            <person name="Vilcinskas A."/>
            <person name="Williams M."/>
            <person name="Hultmark D."/>
            <person name="Hetru C."/>
            <person name="Jiang H."/>
            <person name="Grimmelikhuijzen C.J."/>
            <person name="Hauser F."/>
            <person name="Cazzamali G."/>
            <person name="Williamson M."/>
            <person name="Park Y."/>
            <person name="Li B."/>
            <person name="Tanaka Y."/>
            <person name="Predel R."/>
            <person name="Neupert S."/>
            <person name="Schachtner J."/>
            <person name="Verleyen P."/>
            <person name="Raible F."/>
            <person name="Bork P."/>
            <person name="Friedrich M."/>
            <person name="Walden K.K."/>
            <person name="Robertson H.M."/>
            <person name="Angeli S."/>
            <person name="Foret S."/>
            <person name="Bucher G."/>
            <person name="Schuetz S."/>
            <person name="Maleszka R."/>
            <person name="Wimmer E.A."/>
            <person name="Beeman R.W."/>
            <person name="Lorenzen M."/>
            <person name="Tomoyasu Y."/>
            <person name="Miller S.C."/>
            <person name="Grossmann D."/>
            <person name="Bucher G."/>
        </authorList>
    </citation>
    <scope>NUCLEOTIDE SEQUENCE [LARGE SCALE GENOMIC DNA]</scope>
    <source>
        <strain evidence="4 5">Georgia GA2</strain>
    </source>
</reference>
<dbReference type="PANTHER" id="PTHR34639">
    <property type="entry name" value="PROTEIN FLATTOP"/>
    <property type="match status" value="1"/>
</dbReference>
<dbReference type="EMBL" id="KQ971338">
    <property type="protein sequence ID" value="KYB27766.1"/>
    <property type="molecule type" value="Genomic_DNA"/>
</dbReference>
<name>A0A139WIJ3_TRICA</name>
<evidence type="ECO:0000256" key="2">
    <source>
        <dbReference type="ARBA" id="ARBA00033306"/>
    </source>
</evidence>
<evidence type="ECO:0000256" key="1">
    <source>
        <dbReference type="ARBA" id="ARBA00009887"/>
    </source>
</evidence>
<dbReference type="CDD" id="cd23705">
    <property type="entry name" value="Flattop"/>
    <property type="match status" value="1"/>
</dbReference>
<dbReference type="InParanoid" id="A0A139WIJ3"/>
<feature type="domain" description="DUF4812" evidence="3">
    <location>
        <begin position="473"/>
        <end position="510"/>
    </location>
</feature>
<dbReference type="AlphaFoldDB" id="A0A139WIJ3"/>
<dbReference type="Proteomes" id="UP000007266">
    <property type="component" value="Linkage group 4"/>
</dbReference>
<dbReference type="GO" id="GO:0044782">
    <property type="term" value="P:cilium organization"/>
    <property type="evidence" value="ECO:0000318"/>
    <property type="project" value="GO_Central"/>
</dbReference>
<protein>
    <recommendedName>
        <fullName evidence="2">Cilia- and flagella-associated protein 126</fullName>
    </recommendedName>
</protein>
<evidence type="ECO:0000313" key="4">
    <source>
        <dbReference type="EMBL" id="KYB27766.1"/>
    </source>
</evidence>
<sequence>MALHFSGNQFEQAYKPKVLRNWEVPKIYNDKPRKRSGRTQIIANDRGHLLPGVPKSKGSPWGNFLGTWHLPKKIDRKKADELNGTFNKRLTCDEKKRHETEEEPKKIEEEKEEEIKEEEIREIRPTEVPHEIKEEARFYDQHKLHYEIVPQNPPKGYPRYRDDFSQPLHLEKTLTRDDIETEYQKHKTMSEQFFSPKNGTKNRSKPPSPIIAAIKNFQLAKKLHRENLEHDPLPDTITNRKYRQLQMQRSQEPGLALKNENFATGVGWKGYPGYGPTRCTKLKVYRPKTCGHVDKTEKNDGRPSSVTSFDLKWRFIRRRKVSPIELAICWDLSPENPQDEPKRTPHIDGSNGSLAPAVFSLVHTSKEELRKSSVDSGPLFEKAPSPHGKDFILDRAKPSGESLAAKRAKSATNLNCSHDEGGNLNQSTPNLSECGDIKVKKCMACEMRNVSLKDKRIKDEYKMAFKAGVPHKCKDKRQDYPEHWRLATVYQHSYKPIHARKRPLLDTVFK</sequence>
<keyword evidence="5" id="KW-1185">Reference proteome</keyword>
<comment type="similarity">
    <text evidence="1">Belongs to the Flattop family.</text>
</comment>
<dbReference type="InterPro" id="IPR038797">
    <property type="entry name" value="Fltp"/>
</dbReference>
<gene>
    <name evidence="4" type="primary">AUGUSTUS-3.0.2_34644</name>
    <name evidence="4" type="ORF">TcasGA2_TC034644</name>
</gene>
<reference evidence="4 5" key="2">
    <citation type="journal article" date="2010" name="Nucleic Acids Res.">
        <title>BeetleBase in 2010: revisions to provide comprehensive genomic information for Tribolium castaneum.</title>
        <authorList>
            <person name="Kim H.S."/>
            <person name="Murphy T."/>
            <person name="Xia J."/>
            <person name="Caragea D."/>
            <person name="Park Y."/>
            <person name="Beeman R.W."/>
            <person name="Lorenzen M.D."/>
            <person name="Butcher S."/>
            <person name="Manak J.R."/>
            <person name="Brown S.J."/>
        </authorList>
    </citation>
    <scope>GENOME REANNOTATION</scope>
    <source>
        <strain evidence="4 5">Georgia GA2</strain>
    </source>
</reference>
<dbReference type="Pfam" id="PF16071">
    <property type="entry name" value="DUF4812"/>
    <property type="match status" value="1"/>
</dbReference>
<dbReference type="GO" id="GO:0036064">
    <property type="term" value="C:ciliary basal body"/>
    <property type="evidence" value="ECO:0000318"/>
    <property type="project" value="GO_Central"/>
</dbReference>
<dbReference type="InterPro" id="IPR032084">
    <property type="entry name" value="DUF4812"/>
</dbReference>
<organism evidence="4 5">
    <name type="scientific">Tribolium castaneum</name>
    <name type="common">Red flour beetle</name>
    <dbReference type="NCBI Taxonomy" id="7070"/>
    <lineage>
        <taxon>Eukaryota</taxon>
        <taxon>Metazoa</taxon>
        <taxon>Ecdysozoa</taxon>
        <taxon>Arthropoda</taxon>
        <taxon>Hexapoda</taxon>
        <taxon>Insecta</taxon>
        <taxon>Pterygota</taxon>
        <taxon>Neoptera</taxon>
        <taxon>Endopterygota</taxon>
        <taxon>Coleoptera</taxon>
        <taxon>Polyphaga</taxon>
        <taxon>Cucujiformia</taxon>
        <taxon>Tenebrionidae</taxon>
        <taxon>Tenebrionidae incertae sedis</taxon>
        <taxon>Tribolium</taxon>
    </lineage>
</organism>
<evidence type="ECO:0000259" key="3">
    <source>
        <dbReference type="Pfam" id="PF16071"/>
    </source>
</evidence>
<proteinExistence type="inferred from homology"/>
<dbReference type="PANTHER" id="PTHR34639:SF1">
    <property type="entry name" value="PROTEIN FLATTOP"/>
    <property type="match status" value="1"/>
</dbReference>
<dbReference type="OMA" id="LAICWDY"/>
<dbReference type="Pfam" id="PF22611">
    <property type="entry name" value="CFAP126"/>
    <property type="match status" value="1"/>
</dbReference>
<dbReference type="STRING" id="7070.A0A139WIJ3"/>
<evidence type="ECO:0000313" key="5">
    <source>
        <dbReference type="Proteomes" id="UP000007266"/>
    </source>
</evidence>
<accession>A0A139WIJ3</accession>